<dbReference type="CDD" id="cd01672">
    <property type="entry name" value="TMPK"/>
    <property type="match status" value="1"/>
</dbReference>
<dbReference type="InterPro" id="IPR018095">
    <property type="entry name" value="Thymidylate_kin_CS"/>
</dbReference>
<feature type="domain" description="Thymidylate kinase-like" evidence="11">
    <location>
        <begin position="19"/>
        <end position="207"/>
    </location>
</feature>
<keyword evidence="5 10" id="KW-0545">Nucleotide biosynthesis</keyword>
<evidence type="ECO:0000256" key="2">
    <source>
        <dbReference type="ARBA" id="ARBA00012980"/>
    </source>
</evidence>
<dbReference type="SUPFAM" id="SSF52540">
    <property type="entry name" value="P-loop containing nucleoside triphosphate hydrolases"/>
    <property type="match status" value="1"/>
</dbReference>
<name>A0ABT7AMP2_9CYAN</name>
<evidence type="ECO:0000256" key="8">
    <source>
        <dbReference type="ARBA" id="ARBA00022840"/>
    </source>
</evidence>
<proteinExistence type="inferred from homology"/>
<comment type="caution">
    <text evidence="12">The sequence shown here is derived from an EMBL/GenBank/DDBJ whole genome shotgun (WGS) entry which is preliminary data.</text>
</comment>
<keyword evidence="13" id="KW-1185">Reference proteome</keyword>
<dbReference type="Pfam" id="PF02223">
    <property type="entry name" value="Thymidylate_kin"/>
    <property type="match status" value="1"/>
</dbReference>
<dbReference type="RefSeq" id="WP_283751935.1">
    <property type="nucleotide sequence ID" value="NZ_JAQOSP010000006.1"/>
</dbReference>
<dbReference type="InterPro" id="IPR027417">
    <property type="entry name" value="P-loop_NTPase"/>
</dbReference>
<evidence type="ECO:0000256" key="9">
    <source>
        <dbReference type="ARBA" id="ARBA00048743"/>
    </source>
</evidence>
<dbReference type="PANTHER" id="PTHR10344">
    <property type="entry name" value="THYMIDYLATE KINASE"/>
    <property type="match status" value="1"/>
</dbReference>
<evidence type="ECO:0000256" key="5">
    <source>
        <dbReference type="ARBA" id="ARBA00022727"/>
    </source>
</evidence>
<reference evidence="12 13" key="1">
    <citation type="submission" date="2023-01" db="EMBL/GenBank/DDBJ databases">
        <title>Novel diversity within Roseofilum (Cyanobacteria; Desertifilaceae) from marine benthic mats with descriptions of four novel species.</title>
        <authorList>
            <person name="Wang Y."/>
            <person name="Berthold D.E."/>
            <person name="Hu J."/>
            <person name="Lefler F.W."/>
            <person name="Laughinghouse H.D. IV."/>
        </authorList>
    </citation>
    <scope>NUCLEOTIDE SEQUENCE [LARGE SCALE GENOMIC DNA]</scope>
    <source>
        <strain evidence="12 13">BLCC-M154</strain>
    </source>
</reference>
<evidence type="ECO:0000256" key="7">
    <source>
        <dbReference type="ARBA" id="ARBA00022777"/>
    </source>
</evidence>
<keyword evidence="4 10" id="KW-0808">Transferase</keyword>
<dbReference type="GO" id="GO:0004798">
    <property type="term" value="F:dTMP kinase activity"/>
    <property type="evidence" value="ECO:0007669"/>
    <property type="project" value="UniProtKB-EC"/>
</dbReference>
<feature type="binding site" evidence="10">
    <location>
        <begin position="21"/>
        <end position="28"/>
    </location>
    <ligand>
        <name>ATP</name>
        <dbReference type="ChEBI" id="CHEBI:30616"/>
    </ligand>
</feature>
<dbReference type="NCBIfam" id="TIGR00041">
    <property type="entry name" value="DTMP_kinase"/>
    <property type="match status" value="1"/>
</dbReference>
<dbReference type="PROSITE" id="PS01331">
    <property type="entry name" value="THYMIDYLATE_KINASE"/>
    <property type="match status" value="1"/>
</dbReference>
<keyword evidence="6 10" id="KW-0547">Nucleotide-binding</keyword>
<sequence>MIVEALQPFSNGLGKLIVFEGIEGAGKTTQIQKTSDWLKSWLSQQVLITREPGGTPLGERLREVLLADALVYDTSELLLYAADRAQHIQEFIQPALKAGHIILCDRFTDSTIAYQGYGRGLSLDLIDQLNQIATQGIKSDLTLWLDVDVETGLERMRQRASADRIEQADFAFHHRVQQGFETLAKTYPERIIRIDANLAANQVQAQIRAALNPRLQDGKNSI</sequence>
<evidence type="ECO:0000256" key="3">
    <source>
        <dbReference type="ARBA" id="ARBA00017144"/>
    </source>
</evidence>
<comment type="similarity">
    <text evidence="1 10">Belongs to the thymidylate kinase family.</text>
</comment>
<evidence type="ECO:0000259" key="11">
    <source>
        <dbReference type="Pfam" id="PF02223"/>
    </source>
</evidence>
<evidence type="ECO:0000256" key="10">
    <source>
        <dbReference type="HAMAP-Rule" id="MF_00165"/>
    </source>
</evidence>
<dbReference type="HAMAP" id="MF_00165">
    <property type="entry name" value="Thymidylate_kinase"/>
    <property type="match status" value="1"/>
</dbReference>
<comment type="function">
    <text evidence="10">Phosphorylation of dTMP to form dTDP in both de novo and salvage pathways of dTTP synthesis.</text>
</comment>
<accession>A0ABT7AMP2</accession>
<protein>
    <recommendedName>
        <fullName evidence="3 10">Thymidylate kinase</fullName>
        <ecNumber evidence="2 10">2.7.4.9</ecNumber>
    </recommendedName>
    <alternativeName>
        <fullName evidence="10">dTMP kinase</fullName>
    </alternativeName>
</protein>
<evidence type="ECO:0000256" key="1">
    <source>
        <dbReference type="ARBA" id="ARBA00009776"/>
    </source>
</evidence>
<dbReference type="InterPro" id="IPR018094">
    <property type="entry name" value="Thymidylate_kinase"/>
</dbReference>
<organism evidence="12 13">
    <name type="scientific">Roseofilum acuticapitatum BLCC-M154</name>
    <dbReference type="NCBI Taxonomy" id="3022444"/>
    <lineage>
        <taxon>Bacteria</taxon>
        <taxon>Bacillati</taxon>
        <taxon>Cyanobacteriota</taxon>
        <taxon>Cyanophyceae</taxon>
        <taxon>Desertifilales</taxon>
        <taxon>Desertifilaceae</taxon>
        <taxon>Roseofilum</taxon>
        <taxon>Roseofilum acuticapitatum</taxon>
    </lineage>
</organism>
<dbReference type="EC" id="2.7.4.9" evidence="2 10"/>
<dbReference type="PANTHER" id="PTHR10344:SF4">
    <property type="entry name" value="UMP-CMP KINASE 2, MITOCHONDRIAL"/>
    <property type="match status" value="1"/>
</dbReference>
<dbReference type="Gene3D" id="3.40.50.300">
    <property type="entry name" value="P-loop containing nucleotide triphosphate hydrolases"/>
    <property type="match status" value="1"/>
</dbReference>
<evidence type="ECO:0000313" key="12">
    <source>
        <dbReference type="EMBL" id="MDJ1168168.1"/>
    </source>
</evidence>
<keyword evidence="8 10" id="KW-0067">ATP-binding</keyword>
<evidence type="ECO:0000313" key="13">
    <source>
        <dbReference type="Proteomes" id="UP001235303"/>
    </source>
</evidence>
<evidence type="ECO:0000256" key="4">
    <source>
        <dbReference type="ARBA" id="ARBA00022679"/>
    </source>
</evidence>
<dbReference type="Proteomes" id="UP001235303">
    <property type="component" value="Unassembled WGS sequence"/>
</dbReference>
<keyword evidence="7 10" id="KW-0418">Kinase</keyword>
<gene>
    <name evidence="10 12" type="primary">tmk</name>
    <name evidence="12" type="ORF">PMG71_01850</name>
</gene>
<dbReference type="InterPro" id="IPR039430">
    <property type="entry name" value="Thymidylate_kin-like_dom"/>
</dbReference>
<dbReference type="EMBL" id="JAQOSP010000006">
    <property type="protein sequence ID" value="MDJ1168168.1"/>
    <property type="molecule type" value="Genomic_DNA"/>
</dbReference>
<comment type="catalytic activity">
    <reaction evidence="9 10">
        <text>dTMP + ATP = dTDP + ADP</text>
        <dbReference type="Rhea" id="RHEA:13517"/>
        <dbReference type="ChEBI" id="CHEBI:30616"/>
        <dbReference type="ChEBI" id="CHEBI:58369"/>
        <dbReference type="ChEBI" id="CHEBI:63528"/>
        <dbReference type="ChEBI" id="CHEBI:456216"/>
        <dbReference type="EC" id="2.7.4.9"/>
    </reaction>
</comment>
<evidence type="ECO:0000256" key="6">
    <source>
        <dbReference type="ARBA" id="ARBA00022741"/>
    </source>
</evidence>